<dbReference type="EMBL" id="MGAG01000008">
    <property type="protein sequence ID" value="OGK41929.1"/>
    <property type="molecule type" value="Genomic_DNA"/>
</dbReference>
<reference evidence="1 2" key="1">
    <citation type="journal article" date="2016" name="Nat. Commun.">
        <title>Thousands of microbial genomes shed light on interconnected biogeochemical processes in an aquifer system.</title>
        <authorList>
            <person name="Anantharaman K."/>
            <person name="Brown C.T."/>
            <person name="Hug L.A."/>
            <person name="Sharon I."/>
            <person name="Castelle C.J."/>
            <person name="Probst A.J."/>
            <person name="Thomas B.C."/>
            <person name="Singh A."/>
            <person name="Wilkins M.J."/>
            <person name="Karaoz U."/>
            <person name="Brodie E.L."/>
            <person name="Williams K.H."/>
            <person name="Hubbard S.S."/>
            <person name="Banfield J.F."/>
        </authorList>
    </citation>
    <scope>NUCLEOTIDE SEQUENCE [LARGE SCALE GENOMIC DNA]</scope>
</reference>
<proteinExistence type="predicted"/>
<name>A0A1F7IEZ1_9BACT</name>
<dbReference type="InterPro" id="IPR014942">
    <property type="entry name" value="AbiEii"/>
</dbReference>
<protein>
    <recommendedName>
        <fullName evidence="3">Nucleotidyl transferase AbiEii/AbiGii toxin family protein</fullName>
    </recommendedName>
</protein>
<organism evidence="1 2">
    <name type="scientific">Candidatus Roizmanbacteria bacterium RIFCSPLOWO2_01_FULL_37_12</name>
    <dbReference type="NCBI Taxonomy" id="1802056"/>
    <lineage>
        <taxon>Bacteria</taxon>
        <taxon>Candidatus Roizmaniibacteriota</taxon>
    </lineage>
</organism>
<evidence type="ECO:0008006" key="3">
    <source>
        <dbReference type="Google" id="ProtNLM"/>
    </source>
</evidence>
<dbReference type="AlphaFoldDB" id="A0A1F7IEZ1"/>
<comment type="caution">
    <text evidence="1">The sequence shown here is derived from an EMBL/GenBank/DDBJ whole genome shotgun (WGS) entry which is preliminary data.</text>
</comment>
<dbReference type="Pfam" id="PF08843">
    <property type="entry name" value="AbiEii"/>
    <property type="match status" value="1"/>
</dbReference>
<evidence type="ECO:0000313" key="2">
    <source>
        <dbReference type="Proteomes" id="UP000177698"/>
    </source>
</evidence>
<gene>
    <name evidence="1" type="ORF">A2954_02675</name>
</gene>
<dbReference type="STRING" id="1802056.A2954_02675"/>
<dbReference type="Proteomes" id="UP000177698">
    <property type="component" value="Unassembled WGS sequence"/>
</dbReference>
<evidence type="ECO:0000313" key="1">
    <source>
        <dbReference type="EMBL" id="OGK41929.1"/>
    </source>
</evidence>
<accession>A0A1F7IEZ1</accession>
<sequence length="231" mass="27300">MFDPKKHGKVMYDLIKAIYRSPVGAYLGFKGGTMAYFFYGLDRFSVDLDFDLLNEEKKDYVFKTLTPIIGKYGGLKESKEKFYTLFYLLNYEKGVKNIKVEISKRKNEFNRYKIANFYGTDVKILGETDSFTNKLLAATTRKRLANRDFFDVNFYLKKDYSINEKIIKVVTGKDTKTYLKYLINFIEKNLINDTILHGLGELVNEKQKFWIKNHLKEELLNRLKFLQDQIK</sequence>
<dbReference type="Gene3D" id="3.10.450.620">
    <property type="entry name" value="JHP933, nucleotidyltransferase-like core domain"/>
    <property type="match status" value="1"/>
</dbReference>